<proteinExistence type="predicted"/>
<sequence>MGTLLVRVVLGVEEAHGVAVPVDVDETPTGSFNMLPKTCDCAERRMTSHMARSHMASDEAGKGEDGCYDGDVPEDVPRFLLAPKRVGNVLDVALVDRDPAHHYSSLHVDVAISTFVNNATLLDINSSSCLQSHGSRFSSCSFNLERRCAALPCSIIFGRFGTGAVNS</sequence>
<keyword evidence="2" id="KW-1185">Reference proteome</keyword>
<gene>
    <name evidence="1" type="ORF">THAOC_21956</name>
</gene>
<evidence type="ECO:0000313" key="1">
    <source>
        <dbReference type="EMBL" id="EJK57955.1"/>
    </source>
</evidence>
<dbReference type="EMBL" id="AGNL01026600">
    <property type="protein sequence ID" value="EJK57955.1"/>
    <property type="molecule type" value="Genomic_DNA"/>
</dbReference>
<protein>
    <submittedName>
        <fullName evidence="1">Uncharacterized protein</fullName>
    </submittedName>
</protein>
<accession>K0RY62</accession>
<organism evidence="1 2">
    <name type="scientific">Thalassiosira oceanica</name>
    <name type="common">Marine diatom</name>
    <dbReference type="NCBI Taxonomy" id="159749"/>
    <lineage>
        <taxon>Eukaryota</taxon>
        <taxon>Sar</taxon>
        <taxon>Stramenopiles</taxon>
        <taxon>Ochrophyta</taxon>
        <taxon>Bacillariophyta</taxon>
        <taxon>Coscinodiscophyceae</taxon>
        <taxon>Thalassiosirophycidae</taxon>
        <taxon>Thalassiosirales</taxon>
        <taxon>Thalassiosiraceae</taxon>
        <taxon>Thalassiosira</taxon>
    </lineage>
</organism>
<dbReference type="AlphaFoldDB" id="K0RY62"/>
<evidence type="ECO:0000313" key="2">
    <source>
        <dbReference type="Proteomes" id="UP000266841"/>
    </source>
</evidence>
<name>K0RY62_THAOC</name>
<reference evidence="1 2" key="1">
    <citation type="journal article" date="2012" name="Genome Biol.">
        <title>Genome and low-iron response of an oceanic diatom adapted to chronic iron limitation.</title>
        <authorList>
            <person name="Lommer M."/>
            <person name="Specht M."/>
            <person name="Roy A.S."/>
            <person name="Kraemer L."/>
            <person name="Andreson R."/>
            <person name="Gutowska M.A."/>
            <person name="Wolf J."/>
            <person name="Bergner S.V."/>
            <person name="Schilhabel M.B."/>
            <person name="Klostermeier U.C."/>
            <person name="Beiko R.G."/>
            <person name="Rosenstiel P."/>
            <person name="Hippler M."/>
            <person name="Laroche J."/>
        </authorList>
    </citation>
    <scope>NUCLEOTIDE SEQUENCE [LARGE SCALE GENOMIC DNA]</scope>
    <source>
        <strain evidence="1 2">CCMP1005</strain>
    </source>
</reference>
<comment type="caution">
    <text evidence="1">The sequence shown here is derived from an EMBL/GenBank/DDBJ whole genome shotgun (WGS) entry which is preliminary data.</text>
</comment>
<dbReference type="Proteomes" id="UP000266841">
    <property type="component" value="Unassembled WGS sequence"/>
</dbReference>